<dbReference type="Pfam" id="PF12146">
    <property type="entry name" value="Hydrolase_4"/>
    <property type="match status" value="1"/>
</dbReference>
<dbReference type="InterPro" id="IPR029058">
    <property type="entry name" value="AB_hydrolase_fold"/>
</dbReference>
<dbReference type="RefSeq" id="WP_015881524.1">
    <property type="nucleotide sequence ID" value="NC_012669.1"/>
</dbReference>
<dbReference type="HOGENOM" id="CLU_029375_2_1_11"/>
<dbReference type="SUPFAM" id="SSF53474">
    <property type="entry name" value="alpha/beta-Hydrolases"/>
    <property type="match status" value="1"/>
</dbReference>
<organism evidence="2 3">
    <name type="scientific">Beutenbergia cavernae (strain ATCC BAA-8 / DSM 12333 / CCUG 43141 / JCM 11478 / NBRC 16432 / NCIMB 13614 / HKI 0122)</name>
    <dbReference type="NCBI Taxonomy" id="471853"/>
    <lineage>
        <taxon>Bacteria</taxon>
        <taxon>Bacillati</taxon>
        <taxon>Actinomycetota</taxon>
        <taxon>Actinomycetes</taxon>
        <taxon>Micrococcales</taxon>
        <taxon>Beutenbergiaceae</taxon>
        <taxon>Beutenbergia</taxon>
    </lineage>
</organism>
<keyword evidence="3" id="KW-1185">Reference proteome</keyword>
<gene>
    <name evidence="2" type="ordered locus">Bcav_1023</name>
</gene>
<reference evidence="2 3" key="1">
    <citation type="journal article" date="2009" name="Stand. Genomic Sci.">
        <title>Complete genome sequence of Beutenbergia cavernae type strain (HKI 0122).</title>
        <authorList>
            <person name="Land M."/>
            <person name="Pukall R."/>
            <person name="Abt B."/>
            <person name="Goker M."/>
            <person name="Rohde M."/>
            <person name="Glavina Del Rio T."/>
            <person name="Tice H."/>
            <person name="Copeland A."/>
            <person name="Cheng J.F."/>
            <person name="Lucas S."/>
            <person name="Chen F."/>
            <person name="Nolan M."/>
            <person name="Bruce D."/>
            <person name="Goodwin L."/>
            <person name="Pitluck S."/>
            <person name="Ivanova N."/>
            <person name="Mavromatis K."/>
            <person name="Ovchinnikova G."/>
            <person name="Pati A."/>
            <person name="Chen A."/>
            <person name="Palaniappan K."/>
            <person name="Hauser L."/>
            <person name="Chang Y.J."/>
            <person name="Jefferies C.C."/>
            <person name="Saunders E."/>
            <person name="Brettin T."/>
            <person name="Detter J.C."/>
            <person name="Han C."/>
            <person name="Chain P."/>
            <person name="Bristow J."/>
            <person name="Eisen J.A."/>
            <person name="Markowitz V."/>
            <person name="Hugenholtz P."/>
            <person name="Kyrpides N.C."/>
            <person name="Klenk H.P."/>
            <person name="Lapidus A."/>
        </authorList>
    </citation>
    <scope>NUCLEOTIDE SEQUENCE [LARGE SCALE GENOMIC DNA]</scope>
    <source>
        <strain evidence="3">ATCC BAA-8 / DSM 12333 / NBRC 16432</strain>
    </source>
</reference>
<dbReference type="EMBL" id="CP001618">
    <property type="protein sequence ID" value="ACQ79284.1"/>
    <property type="molecule type" value="Genomic_DNA"/>
</dbReference>
<dbReference type="STRING" id="471853.Bcav_1023"/>
<dbReference type="eggNOG" id="COG1073">
    <property type="taxonomic scope" value="Bacteria"/>
</dbReference>
<feature type="domain" description="Serine aminopeptidase S33" evidence="1">
    <location>
        <begin position="88"/>
        <end position="175"/>
    </location>
</feature>
<dbReference type="OrthoDB" id="9777090at2"/>
<dbReference type="InterPro" id="IPR022742">
    <property type="entry name" value="Hydrolase_4"/>
</dbReference>
<proteinExistence type="predicted"/>
<dbReference type="Proteomes" id="UP000007962">
    <property type="component" value="Chromosome"/>
</dbReference>
<dbReference type="KEGG" id="bcv:Bcav_1023"/>
<evidence type="ECO:0000313" key="3">
    <source>
        <dbReference type="Proteomes" id="UP000007962"/>
    </source>
</evidence>
<dbReference type="PANTHER" id="PTHR12277:SF79">
    <property type="entry name" value="XAA-PRO DIPEPTIDYL-PEPTIDASE-RELATED"/>
    <property type="match status" value="1"/>
</dbReference>
<evidence type="ECO:0000313" key="2">
    <source>
        <dbReference type="EMBL" id="ACQ79284.1"/>
    </source>
</evidence>
<sequence>MTTAVAVVVGVLALAIGAAWVFQRSLVFLPDRTTPPPASSDVVDGARDVLLHTSDGLELTAWEVPADPACGVTALVLPGNGGNRADRAGLVRALAERGMGVLLVEYRGYGGNPGSPSESGLRRDARAALAHLRDGTTGSLLYVGESLGAAVATDLAAGEPPDGLLLRSPFTSLADAGRAAYGVPVGWLLRDRFDVRGAVVRVDAPLAVVYGDADHIVPPAQSREVADVAGSAGLDVTVSVVPGADHNDADLAQGQALIEAALGLARSAGAADCG</sequence>
<accession>C5C098</accession>
<dbReference type="Gene3D" id="3.40.50.1820">
    <property type="entry name" value="alpha/beta hydrolase"/>
    <property type="match status" value="1"/>
</dbReference>
<dbReference type="PANTHER" id="PTHR12277">
    <property type="entry name" value="ALPHA/BETA HYDROLASE DOMAIN-CONTAINING PROTEIN"/>
    <property type="match status" value="1"/>
</dbReference>
<dbReference type="AlphaFoldDB" id="C5C098"/>
<evidence type="ECO:0000259" key="1">
    <source>
        <dbReference type="Pfam" id="PF12146"/>
    </source>
</evidence>
<protein>
    <recommendedName>
        <fullName evidence="1">Serine aminopeptidase S33 domain-containing protein</fullName>
    </recommendedName>
</protein>
<name>C5C098_BEUC1</name>